<gene>
    <name evidence="3" type="ORF">RHSIM_Rhsim12G0041900</name>
</gene>
<name>A0A834G590_RHOSS</name>
<dbReference type="EMBL" id="WJXA01000012">
    <property type="protein sequence ID" value="KAF7123255.1"/>
    <property type="molecule type" value="Genomic_DNA"/>
</dbReference>
<dbReference type="SUPFAM" id="SSF55136">
    <property type="entry name" value="Probable bacterial effector-binding domain"/>
    <property type="match status" value="1"/>
</dbReference>
<keyword evidence="2" id="KW-0472">Membrane</keyword>
<comment type="similarity">
    <text evidence="1">Belongs to the HEBP family.</text>
</comment>
<dbReference type="AlphaFoldDB" id="A0A834G590"/>
<evidence type="ECO:0008006" key="5">
    <source>
        <dbReference type="Google" id="ProtNLM"/>
    </source>
</evidence>
<dbReference type="FunFam" id="3.20.80.10:FF:000002">
    <property type="entry name" value="Heme-binding protein 2"/>
    <property type="match status" value="1"/>
</dbReference>
<evidence type="ECO:0000313" key="4">
    <source>
        <dbReference type="Proteomes" id="UP000626092"/>
    </source>
</evidence>
<accession>A0A834G590</accession>
<keyword evidence="2" id="KW-0812">Transmembrane</keyword>
<dbReference type="InterPro" id="IPR011256">
    <property type="entry name" value="Reg_factor_effector_dom_sf"/>
</dbReference>
<keyword evidence="4" id="KW-1185">Reference proteome</keyword>
<feature type="transmembrane region" description="Helical" evidence="2">
    <location>
        <begin position="7"/>
        <end position="29"/>
    </location>
</feature>
<dbReference type="Gene3D" id="3.20.80.10">
    <property type="entry name" value="Regulatory factor, effector binding domain"/>
    <property type="match status" value="1"/>
</dbReference>
<protein>
    <recommendedName>
        <fullName evidence="5">SOUL heme-binding family protein</fullName>
    </recommendedName>
</protein>
<dbReference type="InterPro" id="IPR006917">
    <property type="entry name" value="SOUL_heme-bd"/>
</dbReference>
<dbReference type="PANTHER" id="PTHR11220:SF36">
    <property type="entry name" value="SOUL HEME-BINDING PROTEIN"/>
    <property type="match status" value="1"/>
</dbReference>
<dbReference type="Proteomes" id="UP000626092">
    <property type="component" value="Unassembled WGS sequence"/>
</dbReference>
<sequence>MERQQQLYFSFACYFYCFLVLVLLALLPLSTAIESPQYTVIRSEPGVEIRLYKESSWMSALVLGGTSFEKSTKDGFHRLYQYIHGANLNSSNLTKTAPVLTSITTQSSHESNYTVRLYMSAKYEGASPQPNPELNLVLDKWRSHCIAVRKFSGFAKDDNINKEMEALVTILGKISGGKPDSIEGKGSYSIAQYNASFRQSGRLNEVWMNVSGFAAEGCPS</sequence>
<organism evidence="3 4">
    <name type="scientific">Rhododendron simsii</name>
    <name type="common">Sims's rhododendron</name>
    <dbReference type="NCBI Taxonomy" id="118357"/>
    <lineage>
        <taxon>Eukaryota</taxon>
        <taxon>Viridiplantae</taxon>
        <taxon>Streptophyta</taxon>
        <taxon>Embryophyta</taxon>
        <taxon>Tracheophyta</taxon>
        <taxon>Spermatophyta</taxon>
        <taxon>Magnoliopsida</taxon>
        <taxon>eudicotyledons</taxon>
        <taxon>Gunneridae</taxon>
        <taxon>Pentapetalae</taxon>
        <taxon>asterids</taxon>
        <taxon>Ericales</taxon>
        <taxon>Ericaceae</taxon>
        <taxon>Ericoideae</taxon>
        <taxon>Rhodoreae</taxon>
        <taxon>Rhododendron</taxon>
    </lineage>
</organism>
<dbReference type="OrthoDB" id="6424451at2759"/>
<proteinExistence type="inferred from homology"/>
<reference evidence="3" key="1">
    <citation type="submission" date="2019-11" db="EMBL/GenBank/DDBJ databases">
        <authorList>
            <person name="Liu Y."/>
            <person name="Hou J."/>
            <person name="Li T.-Q."/>
            <person name="Guan C.-H."/>
            <person name="Wu X."/>
            <person name="Wu H.-Z."/>
            <person name="Ling F."/>
            <person name="Zhang R."/>
            <person name="Shi X.-G."/>
            <person name="Ren J.-P."/>
            <person name="Chen E.-F."/>
            <person name="Sun J.-M."/>
        </authorList>
    </citation>
    <scope>NUCLEOTIDE SEQUENCE</scope>
    <source>
        <strain evidence="3">Adult_tree_wgs_1</strain>
        <tissue evidence="3">Leaves</tissue>
    </source>
</reference>
<evidence type="ECO:0000256" key="1">
    <source>
        <dbReference type="ARBA" id="ARBA00009817"/>
    </source>
</evidence>
<dbReference type="PANTHER" id="PTHR11220">
    <property type="entry name" value="HEME-BINDING PROTEIN-RELATED"/>
    <property type="match status" value="1"/>
</dbReference>
<evidence type="ECO:0000313" key="3">
    <source>
        <dbReference type="EMBL" id="KAF7123255.1"/>
    </source>
</evidence>
<evidence type="ECO:0000256" key="2">
    <source>
        <dbReference type="SAM" id="Phobius"/>
    </source>
</evidence>
<dbReference type="Pfam" id="PF04832">
    <property type="entry name" value="SOUL"/>
    <property type="match status" value="1"/>
</dbReference>
<keyword evidence="2" id="KW-1133">Transmembrane helix</keyword>
<comment type="caution">
    <text evidence="3">The sequence shown here is derived from an EMBL/GenBank/DDBJ whole genome shotgun (WGS) entry which is preliminary data.</text>
</comment>